<dbReference type="EMBL" id="CAJNNW010036885">
    <property type="protein sequence ID" value="CAE8738106.1"/>
    <property type="molecule type" value="Genomic_DNA"/>
</dbReference>
<protein>
    <submittedName>
        <fullName evidence="1">Uncharacterized protein</fullName>
    </submittedName>
</protein>
<evidence type="ECO:0000313" key="1">
    <source>
        <dbReference type="EMBL" id="CAE8738106.1"/>
    </source>
</evidence>
<evidence type="ECO:0000313" key="2">
    <source>
        <dbReference type="Proteomes" id="UP000626109"/>
    </source>
</evidence>
<organism evidence="1 2">
    <name type="scientific">Polarella glacialis</name>
    <name type="common">Dinoflagellate</name>
    <dbReference type="NCBI Taxonomy" id="89957"/>
    <lineage>
        <taxon>Eukaryota</taxon>
        <taxon>Sar</taxon>
        <taxon>Alveolata</taxon>
        <taxon>Dinophyceae</taxon>
        <taxon>Suessiales</taxon>
        <taxon>Suessiaceae</taxon>
        <taxon>Polarella</taxon>
    </lineage>
</organism>
<sequence length="149" mass="16485">APEIVERVRRTRESGSELLFLDLQLHAPFLLVAYAQAHCVQPELFGTCLAWLEEDLGRMTFESIAIVAYAAAHAGLDRPSLWAAIVRQMTESGSEWSVRAIGRVVGATRKLLMIGVQGGHEEHSSSLVALFRVAGREMLKRGSEITFHE</sequence>
<dbReference type="Proteomes" id="UP000626109">
    <property type="component" value="Unassembled WGS sequence"/>
</dbReference>
<comment type="caution">
    <text evidence="1">The sequence shown here is derived from an EMBL/GenBank/DDBJ whole genome shotgun (WGS) entry which is preliminary data.</text>
</comment>
<reference evidence="1" key="1">
    <citation type="submission" date="2021-02" db="EMBL/GenBank/DDBJ databases">
        <authorList>
            <person name="Dougan E. K."/>
            <person name="Rhodes N."/>
            <person name="Thang M."/>
            <person name="Chan C."/>
        </authorList>
    </citation>
    <scope>NUCLEOTIDE SEQUENCE</scope>
</reference>
<proteinExistence type="predicted"/>
<accession>A0A813M1B9</accession>
<feature type="non-terminal residue" evidence="1">
    <location>
        <position position="1"/>
    </location>
</feature>
<name>A0A813M1B9_POLGL</name>
<feature type="non-terminal residue" evidence="1">
    <location>
        <position position="149"/>
    </location>
</feature>
<gene>
    <name evidence="1" type="ORF">PGLA2088_LOCUS49049</name>
</gene>
<dbReference type="AlphaFoldDB" id="A0A813M1B9"/>